<gene>
    <name evidence="7" type="ORF">F503_00518</name>
</gene>
<feature type="transmembrane region" description="Helical" evidence="6">
    <location>
        <begin position="200"/>
        <end position="218"/>
    </location>
</feature>
<dbReference type="STRING" id="1262450.S3C7A4"/>
<dbReference type="EMBL" id="KE148150">
    <property type="protein sequence ID" value="EPE07796.1"/>
    <property type="molecule type" value="Genomic_DNA"/>
</dbReference>
<keyword evidence="3 6" id="KW-1133">Transmembrane helix</keyword>
<sequence>MANSVGDFEYYAYNPSMAAAVIFIIVFFLSTLTHVFLMVRKRTWYFAPFIIGCLSPVESVGYIGRALAANEAPDFTTTPYIIQALLILLGPTLMAASVYMVLGRLVVILNGEKHTLIKPKWITKIFVAGDVMSFLAQGAGGGMLSSAKKESDVTRGNNVIIAGLVIQILFFGFFVVVTALFHRRIVASPTRRSLEINAPWCGLLIALYIGSVMILVRSVYRVAEYAQGSGGVLQSKEYWLYILDSVPMIITTIVFIVFHPSRVVNKEALGFKPQDSVDLESTGEYSSTQGLNDQSYPLGSNM</sequence>
<evidence type="ECO:0000313" key="8">
    <source>
        <dbReference type="Proteomes" id="UP000016923"/>
    </source>
</evidence>
<feature type="compositionally biased region" description="Polar residues" evidence="5">
    <location>
        <begin position="283"/>
        <end position="302"/>
    </location>
</feature>
<organism evidence="7 8">
    <name type="scientific">Ophiostoma piceae (strain UAMH 11346)</name>
    <name type="common">Sap stain fungus</name>
    <dbReference type="NCBI Taxonomy" id="1262450"/>
    <lineage>
        <taxon>Eukaryota</taxon>
        <taxon>Fungi</taxon>
        <taxon>Dikarya</taxon>
        <taxon>Ascomycota</taxon>
        <taxon>Pezizomycotina</taxon>
        <taxon>Sordariomycetes</taxon>
        <taxon>Sordariomycetidae</taxon>
        <taxon>Ophiostomatales</taxon>
        <taxon>Ophiostomataceae</taxon>
        <taxon>Ophiostoma</taxon>
    </lineage>
</organism>
<evidence type="ECO:0000256" key="6">
    <source>
        <dbReference type="SAM" id="Phobius"/>
    </source>
</evidence>
<dbReference type="eggNOG" id="ENOG502QURG">
    <property type="taxonomic scope" value="Eukaryota"/>
</dbReference>
<evidence type="ECO:0000256" key="3">
    <source>
        <dbReference type="ARBA" id="ARBA00022989"/>
    </source>
</evidence>
<keyword evidence="4 6" id="KW-0472">Membrane</keyword>
<evidence type="ECO:0000256" key="5">
    <source>
        <dbReference type="SAM" id="MobiDB-lite"/>
    </source>
</evidence>
<dbReference type="VEuPathDB" id="FungiDB:F503_00518"/>
<name>S3C7A4_OPHP1</name>
<keyword evidence="8" id="KW-1185">Reference proteome</keyword>
<evidence type="ECO:0000256" key="1">
    <source>
        <dbReference type="ARBA" id="ARBA00004141"/>
    </source>
</evidence>
<evidence type="ECO:0000313" key="7">
    <source>
        <dbReference type="EMBL" id="EPE07796.1"/>
    </source>
</evidence>
<dbReference type="OrthoDB" id="3358017at2759"/>
<reference evidence="7 8" key="1">
    <citation type="journal article" date="2013" name="BMC Genomics">
        <title>The genome and transcriptome of the pine saprophyte Ophiostoma piceae, and a comparison with the bark beetle-associated pine pathogen Grosmannia clavigera.</title>
        <authorList>
            <person name="Haridas S."/>
            <person name="Wang Y."/>
            <person name="Lim L."/>
            <person name="Massoumi Alamouti S."/>
            <person name="Jackman S."/>
            <person name="Docking R."/>
            <person name="Robertson G."/>
            <person name="Birol I."/>
            <person name="Bohlmann J."/>
            <person name="Breuil C."/>
        </authorList>
    </citation>
    <scope>NUCLEOTIDE SEQUENCE [LARGE SCALE GENOMIC DNA]</scope>
    <source>
        <strain evidence="7 8">UAMH 11346</strain>
    </source>
</reference>
<feature type="transmembrane region" description="Helical" evidence="6">
    <location>
        <begin position="80"/>
        <end position="109"/>
    </location>
</feature>
<proteinExistence type="predicted"/>
<dbReference type="Pfam" id="PF04479">
    <property type="entry name" value="RTA1"/>
    <property type="match status" value="1"/>
</dbReference>
<keyword evidence="2 6" id="KW-0812">Transmembrane</keyword>
<accession>S3C7A4</accession>
<protein>
    <recommendedName>
        <fullName evidence="9">Rta1 domain protein</fullName>
    </recommendedName>
</protein>
<feature type="transmembrane region" description="Helical" evidence="6">
    <location>
        <begin position="159"/>
        <end position="180"/>
    </location>
</feature>
<dbReference type="HOGENOM" id="CLU_033465_3_1_1"/>
<feature type="transmembrane region" description="Helical" evidence="6">
    <location>
        <begin position="17"/>
        <end position="37"/>
    </location>
</feature>
<feature type="transmembrane region" description="Helical" evidence="6">
    <location>
        <begin position="238"/>
        <end position="258"/>
    </location>
</feature>
<feature type="transmembrane region" description="Helical" evidence="6">
    <location>
        <begin position="44"/>
        <end position="68"/>
    </location>
</feature>
<dbReference type="Proteomes" id="UP000016923">
    <property type="component" value="Unassembled WGS sequence"/>
</dbReference>
<comment type="subcellular location">
    <subcellularLocation>
        <location evidence="1">Membrane</location>
        <topology evidence="1">Multi-pass membrane protein</topology>
    </subcellularLocation>
</comment>
<dbReference type="PANTHER" id="PTHR31465">
    <property type="entry name" value="PROTEIN RTA1-RELATED"/>
    <property type="match status" value="1"/>
</dbReference>
<feature type="region of interest" description="Disordered" evidence="5">
    <location>
        <begin position="280"/>
        <end position="302"/>
    </location>
</feature>
<dbReference type="GO" id="GO:0016020">
    <property type="term" value="C:membrane"/>
    <property type="evidence" value="ECO:0007669"/>
    <property type="project" value="UniProtKB-SubCell"/>
</dbReference>
<evidence type="ECO:0000256" key="4">
    <source>
        <dbReference type="ARBA" id="ARBA00023136"/>
    </source>
</evidence>
<dbReference type="OMA" id="FRCKSSK"/>
<evidence type="ECO:0000256" key="2">
    <source>
        <dbReference type="ARBA" id="ARBA00022692"/>
    </source>
</evidence>
<dbReference type="InterPro" id="IPR007568">
    <property type="entry name" value="RTA1"/>
</dbReference>
<evidence type="ECO:0008006" key="9">
    <source>
        <dbReference type="Google" id="ProtNLM"/>
    </source>
</evidence>
<dbReference type="PANTHER" id="PTHR31465:SF35">
    <property type="entry name" value="RTA1 DOMAIN PROTEIN-RELATED"/>
    <property type="match status" value="1"/>
</dbReference>
<dbReference type="AlphaFoldDB" id="S3C7A4"/>
<feature type="transmembrane region" description="Helical" evidence="6">
    <location>
        <begin position="121"/>
        <end position="139"/>
    </location>
</feature>